<evidence type="ECO:0000256" key="4">
    <source>
        <dbReference type="ARBA" id="ARBA00022777"/>
    </source>
</evidence>
<evidence type="ECO:0000256" key="5">
    <source>
        <dbReference type="ARBA" id="ARBA00022840"/>
    </source>
</evidence>
<reference evidence="9 10" key="1">
    <citation type="journal article" date="2022" name="Nat. Plants">
        <title>Genomes of leafy and leafless Platanthera orchids illuminate the evolution of mycoheterotrophy.</title>
        <authorList>
            <person name="Li M.H."/>
            <person name="Liu K.W."/>
            <person name="Li Z."/>
            <person name="Lu H.C."/>
            <person name="Ye Q.L."/>
            <person name="Zhang D."/>
            <person name="Wang J.Y."/>
            <person name="Li Y.F."/>
            <person name="Zhong Z.M."/>
            <person name="Liu X."/>
            <person name="Yu X."/>
            <person name="Liu D.K."/>
            <person name="Tu X.D."/>
            <person name="Liu B."/>
            <person name="Hao Y."/>
            <person name="Liao X.Y."/>
            <person name="Jiang Y.T."/>
            <person name="Sun W.H."/>
            <person name="Chen J."/>
            <person name="Chen Y.Q."/>
            <person name="Ai Y."/>
            <person name="Zhai J.W."/>
            <person name="Wu S.S."/>
            <person name="Zhou Z."/>
            <person name="Hsiao Y.Y."/>
            <person name="Wu W.L."/>
            <person name="Chen Y.Y."/>
            <person name="Lin Y.F."/>
            <person name="Hsu J.L."/>
            <person name="Li C.Y."/>
            <person name="Wang Z.W."/>
            <person name="Zhao X."/>
            <person name="Zhong W.Y."/>
            <person name="Ma X.K."/>
            <person name="Ma L."/>
            <person name="Huang J."/>
            <person name="Chen G.Z."/>
            <person name="Huang M.Z."/>
            <person name="Huang L."/>
            <person name="Peng D.H."/>
            <person name="Luo Y.B."/>
            <person name="Zou S.Q."/>
            <person name="Chen S.P."/>
            <person name="Lan S."/>
            <person name="Tsai W.C."/>
            <person name="Van de Peer Y."/>
            <person name="Liu Z.J."/>
        </authorList>
    </citation>
    <scope>NUCLEOTIDE SEQUENCE [LARGE SCALE GENOMIC DNA]</scope>
    <source>
        <strain evidence="9">Lor287</strain>
    </source>
</reference>
<dbReference type="Gene3D" id="1.10.510.10">
    <property type="entry name" value="Transferase(Phosphotransferase) domain 1"/>
    <property type="match status" value="1"/>
</dbReference>
<keyword evidence="10" id="KW-1185">Reference proteome</keyword>
<proteinExistence type="inferred from homology"/>
<dbReference type="GO" id="GO:0004674">
    <property type="term" value="F:protein serine/threonine kinase activity"/>
    <property type="evidence" value="ECO:0007669"/>
    <property type="project" value="UniProtKB-KW"/>
</dbReference>
<evidence type="ECO:0000256" key="3">
    <source>
        <dbReference type="ARBA" id="ARBA00022741"/>
    </source>
</evidence>
<dbReference type="PROSITE" id="PS00108">
    <property type="entry name" value="PROTEIN_KINASE_ST"/>
    <property type="match status" value="1"/>
</dbReference>
<gene>
    <name evidence="9" type="primary">MKK2</name>
    <name evidence="9" type="ORF">KSP39_PZI001195</name>
</gene>
<comment type="similarity">
    <text evidence="6">Belongs to the protein kinase superfamily. STE Ser/Thr protein kinase family. MAP kinase kinase subfamily.</text>
</comment>
<dbReference type="InterPro" id="IPR008271">
    <property type="entry name" value="Ser/Thr_kinase_AS"/>
</dbReference>
<dbReference type="PROSITE" id="PS50011">
    <property type="entry name" value="PROTEIN_KINASE_DOM"/>
    <property type="match status" value="1"/>
</dbReference>
<dbReference type="EC" id="2.7.12.2" evidence="7"/>
<evidence type="ECO:0000259" key="8">
    <source>
        <dbReference type="PROSITE" id="PS50011"/>
    </source>
</evidence>
<dbReference type="GO" id="GO:0051707">
    <property type="term" value="P:response to other organism"/>
    <property type="evidence" value="ECO:0007669"/>
    <property type="project" value="UniProtKB-ARBA"/>
</dbReference>
<evidence type="ECO:0000256" key="2">
    <source>
        <dbReference type="ARBA" id="ARBA00022679"/>
    </source>
</evidence>
<dbReference type="Proteomes" id="UP001418222">
    <property type="component" value="Unassembled WGS sequence"/>
</dbReference>
<dbReference type="Pfam" id="PF00069">
    <property type="entry name" value="Pkinase"/>
    <property type="match status" value="1"/>
</dbReference>
<keyword evidence="2" id="KW-0808">Transferase</keyword>
<evidence type="ECO:0000313" key="9">
    <source>
        <dbReference type="EMBL" id="KAK8956623.1"/>
    </source>
</evidence>
<evidence type="ECO:0000256" key="1">
    <source>
        <dbReference type="ARBA" id="ARBA00022527"/>
    </source>
</evidence>
<protein>
    <recommendedName>
        <fullName evidence="7">mitogen-activated protein kinase kinase</fullName>
        <ecNumber evidence="7">2.7.12.2</ecNumber>
    </recommendedName>
</protein>
<accession>A0AAP0BZP9</accession>
<keyword evidence="1" id="KW-0723">Serine/threonine-protein kinase</keyword>
<dbReference type="AlphaFoldDB" id="A0AAP0BZP9"/>
<name>A0AAP0BZP9_9ASPA</name>
<dbReference type="GO" id="GO:0005524">
    <property type="term" value="F:ATP binding"/>
    <property type="evidence" value="ECO:0007669"/>
    <property type="project" value="UniProtKB-KW"/>
</dbReference>
<dbReference type="SUPFAM" id="SSF56112">
    <property type="entry name" value="Protein kinase-like (PK-like)"/>
    <property type="match status" value="1"/>
</dbReference>
<dbReference type="PANTHER" id="PTHR48013">
    <property type="entry name" value="DUAL SPECIFICITY MITOGEN-ACTIVATED PROTEIN KINASE KINASE 5-RELATED"/>
    <property type="match status" value="1"/>
</dbReference>
<organism evidence="9 10">
    <name type="scientific">Platanthera zijinensis</name>
    <dbReference type="NCBI Taxonomy" id="2320716"/>
    <lineage>
        <taxon>Eukaryota</taxon>
        <taxon>Viridiplantae</taxon>
        <taxon>Streptophyta</taxon>
        <taxon>Embryophyta</taxon>
        <taxon>Tracheophyta</taxon>
        <taxon>Spermatophyta</taxon>
        <taxon>Magnoliopsida</taxon>
        <taxon>Liliopsida</taxon>
        <taxon>Asparagales</taxon>
        <taxon>Orchidaceae</taxon>
        <taxon>Orchidoideae</taxon>
        <taxon>Orchideae</taxon>
        <taxon>Orchidinae</taxon>
        <taxon>Platanthera</taxon>
    </lineage>
</organism>
<keyword evidence="4 9" id="KW-0418">Kinase</keyword>
<dbReference type="EMBL" id="JBBWWQ010000001">
    <property type="protein sequence ID" value="KAK8956623.1"/>
    <property type="molecule type" value="Genomic_DNA"/>
</dbReference>
<dbReference type="GO" id="GO:0004708">
    <property type="term" value="F:MAP kinase kinase activity"/>
    <property type="evidence" value="ECO:0007669"/>
    <property type="project" value="UniProtKB-EC"/>
</dbReference>
<evidence type="ECO:0000256" key="7">
    <source>
        <dbReference type="ARBA" id="ARBA00038999"/>
    </source>
</evidence>
<keyword evidence="5" id="KW-0067">ATP-binding</keyword>
<keyword evidence="3" id="KW-0547">Nucleotide-binding</keyword>
<dbReference type="InterPro" id="IPR011009">
    <property type="entry name" value="Kinase-like_dom_sf"/>
</dbReference>
<feature type="domain" description="Protein kinase" evidence="8">
    <location>
        <begin position="1"/>
        <end position="100"/>
    </location>
</feature>
<dbReference type="Gene3D" id="3.30.200.20">
    <property type="entry name" value="Phosphorylase Kinase, domain 1"/>
    <property type="match status" value="1"/>
</dbReference>
<sequence length="100" mass="11793">MQMNIQENARKHIAQELKIKLSSHSPYVVLCYQCFYDNGVISIVLEYMDGRSLLDFLKKVVMIHERYLTAICRQVLKGLKFLHHEKHIIHRDLKPSNITV</sequence>
<evidence type="ECO:0000313" key="10">
    <source>
        <dbReference type="Proteomes" id="UP001418222"/>
    </source>
</evidence>
<dbReference type="PANTHER" id="PTHR48013:SF32">
    <property type="entry name" value="MITOGEN-ACTIVATED PROTEIN KINASE KINASE 2-LIKE"/>
    <property type="match status" value="1"/>
</dbReference>
<dbReference type="InterPro" id="IPR000719">
    <property type="entry name" value="Prot_kinase_dom"/>
</dbReference>
<comment type="caution">
    <text evidence="9">The sequence shown here is derived from an EMBL/GenBank/DDBJ whole genome shotgun (WGS) entry which is preliminary data.</text>
</comment>
<evidence type="ECO:0000256" key="6">
    <source>
        <dbReference type="ARBA" id="ARBA00038035"/>
    </source>
</evidence>